<evidence type="ECO:0000256" key="3">
    <source>
        <dbReference type="ARBA" id="ARBA00022833"/>
    </source>
</evidence>
<keyword evidence="1" id="KW-0479">Metal-binding</keyword>
<feature type="region of interest" description="Disordered" evidence="5">
    <location>
        <begin position="163"/>
        <end position="201"/>
    </location>
</feature>
<dbReference type="Gene3D" id="3.30.40.10">
    <property type="entry name" value="Zinc/RING finger domain, C3HC4 (zinc finger)"/>
    <property type="match status" value="1"/>
</dbReference>
<accession>A0A6A6FS27</accession>
<dbReference type="AlphaFoldDB" id="A0A6A6FS27"/>
<dbReference type="PANTHER" id="PTHR39490:SF8">
    <property type="entry name" value="ZINC FINGER FYVE DOMAIN-CONTAINING PROTEIN 21"/>
    <property type="match status" value="1"/>
</dbReference>
<dbReference type="Pfam" id="PF01363">
    <property type="entry name" value="FYVE"/>
    <property type="match status" value="1"/>
</dbReference>
<keyword evidence="2 4" id="KW-0863">Zinc-finger</keyword>
<dbReference type="CDD" id="cd15760">
    <property type="entry name" value="FYVE_scVPS27p_like"/>
    <property type="match status" value="1"/>
</dbReference>
<evidence type="ECO:0000256" key="2">
    <source>
        <dbReference type="ARBA" id="ARBA00022771"/>
    </source>
</evidence>
<evidence type="ECO:0000313" key="7">
    <source>
        <dbReference type="EMBL" id="KAF2216286.1"/>
    </source>
</evidence>
<feature type="region of interest" description="Disordered" evidence="5">
    <location>
        <begin position="390"/>
        <end position="409"/>
    </location>
</feature>
<evidence type="ECO:0000256" key="1">
    <source>
        <dbReference type="ARBA" id="ARBA00022723"/>
    </source>
</evidence>
<dbReference type="InterPro" id="IPR017455">
    <property type="entry name" value="Znf_FYVE-rel"/>
</dbReference>
<dbReference type="SUPFAM" id="SSF57903">
    <property type="entry name" value="FYVE/PHD zinc finger"/>
    <property type="match status" value="1"/>
</dbReference>
<dbReference type="PANTHER" id="PTHR39490">
    <property type="entry name" value="ARRESTIN DOMAIN-CONTAINING PROTEIN D"/>
    <property type="match status" value="1"/>
</dbReference>
<feature type="compositionally biased region" description="Polar residues" evidence="5">
    <location>
        <begin position="390"/>
        <end position="401"/>
    </location>
</feature>
<keyword evidence="3" id="KW-0862">Zinc</keyword>
<proteinExistence type="predicted"/>
<protein>
    <recommendedName>
        <fullName evidence="6">FYVE-type domain-containing protein</fullName>
    </recommendedName>
</protein>
<reference evidence="7" key="1">
    <citation type="journal article" date="2020" name="Stud. Mycol.">
        <title>101 Dothideomycetes genomes: a test case for predicting lifestyles and emergence of pathogens.</title>
        <authorList>
            <person name="Haridas S."/>
            <person name="Albert R."/>
            <person name="Binder M."/>
            <person name="Bloem J."/>
            <person name="Labutti K."/>
            <person name="Salamov A."/>
            <person name="Andreopoulos B."/>
            <person name="Baker S."/>
            <person name="Barry K."/>
            <person name="Bills G."/>
            <person name="Bluhm B."/>
            <person name="Cannon C."/>
            <person name="Castanera R."/>
            <person name="Culley D."/>
            <person name="Daum C."/>
            <person name="Ezra D."/>
            <person name="Gonzalez J."/>
            <person name="Henrissat B."/>
            <person name="Kuo A."/>
            <person name="Liang C."/>
            <person name="Lipzen A."/>
            <person name="Lutzoni F."/>
            <person name="Magnuson J."/>
            <person name="Mondo S."/>
            <person name="Nolan M."/>
            <person name="Ohm R."/>
            <person name="Pangilinan J."/>
            <person name="Park H.-J."/>
            <person name="Ramirez L."/>
            <person name="Alfaro M."/>
            <person name="Sun H."/>
            <person name="Tritt A."/>
            <person name="Yoshinaga Y."/>
            <person name="Zwiers L.-H."/>
            <person name="Turgeon B."/>
            <person name="Goodwin S."/>
            <person name="Spatafora J."/>
            <person name="Crous P."/>
            <person name="Grigoriev I."/>
        </authorList>
    </citation>
    <scope>NUCLEOTIDE SEQUENCE</scope>
    <source>
        <strain evidence="7">SCOH1-5</strain>
    </source>
</reference>
<dbReference type="PROSITE" id="PS50178">
    <property type="entry name" value="ZF_FYVE"/>
    <property type="match status" value="1"/>
</dbReference>
<organism evidence="7 8">
    <name type="scientific">Cercospora zeae-maydis SCOH1-5</name>
    <dbReference type="NCBI Taxonomy" id="717836"/>
    <lineage>
        <taxon>Eukaryota</taxon>
        <taxon>Fungi</taxon>
        <taxon>Dikarya</taxon>
        <taxon>Ascomycota</taxon>
        <taxon>Pezizomycotina</taxon>
        <taxon>Dothideomycetes</taxon>
        <taxon>Dothideomycetidae</taxon>
        <taxon>Mycosphaerellales</taxon>
        <taxon>Mycosphaerellaceae</taxon>
        <taxon>Cercospora</taxon>
    </lineage>
</organism>
<dbReference type="Proteomes" id="UP000799539">
    <property type="component" value="Unassembled WGS sequence"/>
</dbReference>
<dbReference type="SMART" id="SM00064">
    <property type="entry name" value="FYVE"/>
    <property type="match status" value="1"/>
</dbReference>
<dbReference type="OrthoDB" id="10018316at2759"/>
<keyword evidence="8" id="KW-1185">Reference proteome</keyword>
<feature type="domain" description="FYVE-type" evidence="6">
    <location>
        <begin position="314"/>
        <end position="378"/>
    </location>
</feature>
<dbReference type="InterPro" id="IPR052113">
    <property type="entry name" value="FYVE-type_Zinc_Finger"/>
</dbReference>
<feature type="compositionally biased region" description="Polar residues" evidence="5">
    <location>
        <begin position="185"/>
        <end position="201"/>
    </location>
</feature>
<dbReference type="EMBL" id="ML992664">
    <property type="protein sequence ID" value="KAF2216286.1"/>
    <property type="molecule type" value="Genomic_DNA"/>
</dbReference>
<dbReference type="InterPro" id="IPR000306">
    <property type="entry name" value="Znf_FYVE"/>
</dbReference>
<evidence type="ECO:0000256" key="5">
    <source>
        <dbReference type="SAM" id="MobiDB-lite"/>
    </source>
</evidence>
<dbReference type="InterPro" id="IPR011011">
    <property type="entry name" value="Znf_FYVE_PHD"/>
</dbReference>
<dbReference type="GO" id="GO:0008270">
    <property type="term" value="F:zinc ion binding"/>
    <property type="evidence" value="ECO:0007669"/>
    <property type="project" value="UniProtKB-KW"/>
</dbReference>
<dbReference type="InterPro" id="IPR013083">
    <property type="entry name" value="Znf_RING/FYVE/PHD"/>
</dbReference>
<sequence>MAAGTRQRNAHVCTVLASGGARDGLPVADWSNGGHRAGQSLVRWTRPEPAYLYYPSLAPSPARRPPGPWDLIDASICFLAAPTPDRFRIHRPGRRRPILPLCPALPLSLLWPLSSLRPPSLTAPARPATTARLDRHSNADSAAVHLPVSIRTMMATTSISAQPNNSQYYMNPSAGPSPPEAFNFTGRQATTPPSSQNISPTNYHANVRQLRQPRQPLYVPAALRPNEKIARPTDIPGRPRAPDTPPASNDSSFDAGKLDSPAATDFARFQLGGPSDSDHESLRRGLSRAASETISLEEMGPVTGTPTTAHWKPDESAKGCYVCKETFGWIFRRHHCRRCGNVVCYNHVRSVIPLDQNARIHPEGHPSKACDPCYDEYKIVKKLYHSRASSISESTNSSQGTAMPIPGQMRKTDDVRIGSMARSEGGMVWSTF</sequence>
<feature type="region of interest" description="Disordered" evidence="5">
    <location>
        <begin position="218"/>
        <end position="311"/>
    </location>
</feature>
<evidence type="ECO:0000313" key="8">
    <source>
        <dbReference type="Proteomes" id="UP000799539"/>
    </source>
</evidence>
<name>A0A6A6FS27_9PEZI</name>
<evidence type="ECO:0000256" key="4">
    <source>
        <dbReference type="PROSITE-ProRule" id="PRU00091"/>
    </source>
</evidence>
<gene>
    <name evidence="7" type="ORF">CERZMDRAFT_116370</name>
</gene>
<evidence type="ECO:0000259" key="6">
    <source>
        <dbReference type="PROSITE" id="PS50178"/>
    </source>
</evidence>